<name>A0ACC2S2X4_9FUNG</name>
<evidence type="ECO:0000313" key="2">
    <source>
        <dbReference type="Proteomes" id="UP001165960"/>
    </source>
</evidence>
<sequence>MERTPLPSLQFAILMGIRFVEPISFSLLLPFVYFMVRDFHVTDDSDKISVYAGLLASSFAFAEFLSSVVWGMVSDRIGRKPVLMLGLGGTIVSMLMFGVSQSYVWAMVSRFAAGLLSGNVCVMKSMMAEMTDHTNRALGFSYLSMAFGLGFIVGPAMGGFLIHPADNFPSLFGSSSFLRKFPYFFPCAVTAGFCALGMILCQLYLKETLDRCDQAPELDVVNEKSKDGTKVGRTTWIAIVSYTSLSFVTIIVEELFPFWAATSPEKGGLGFDASRIGSVFAISGLVLVLMQLLVYPFIQRRFGTMFLYRWVFIFYIPIVVFMPFTSTFPHVFVIVTIIYGFRTCCGVTAFTSYNILLPDTCSSRILGKVNGISHSLGSLARAVGPSLCGFLWSWSLSSKLPFPFNYHFTFNLLALMCLITFFIVTQIKLPHPNR</sequence>
<organism evidence="1 2">
    <name type="scientific">Entomophthora muscae</name>
    <dbReference type="NCBI Taxonomy" id="34485"/>
    <lineage>
        <taxon>Eukaryota</taxon>
        <taxon>Fungi</taxon>
        <taxon>Fungi incertae sedis</taxon>
        <taxon>Zoopagomycota</taxon>
        <taxon>Entomophthoromycotina</taxon>
        <taxon>Entomophthoromycetes</taxon>
        <taxon>Entomophthorales</taxon>
        <taxon>Entomophthoraceae</taxon>
        <taxon>Entomophthora</taxon>
    </lineage>
</organism>
<evidence type="ECO:0000313" key="1">
    <source>
        <dbReference type="EMBL" id="KAJ9056556.1"/>
    </source>
</evidence>
<gene>
    <name evidence="1" type="ORF">DSO57_1031772</name>
</gene>
<reference evidence="1" key="1">
    <citation type="submission" date="2022-04" db="EMBL/GenBank/DDBJ databases">
        <title>Genome of the entomopathogenic fungus Entomophthora muscae.</title>
        <authorList>
            <person name="Elya C."/>
            <person name="Lovett B.R."/>
            <person name="Lee E."/>
            <person name="Macias A.M."/>
            <person name="Hajek A.E."/>
            <person name="De Bivort B.L."/>
            <person name="Kasson M.T."/>
            <person name="De Fine Licht H.H."/>
            <person name="Stajich J.E."/>
        </authorList>
    </citation>
    <scope>NUCLEOTIDE SEQUENCE</scope>
    <source>
        <strain evidence="1">Berkeley</strain>
    </source>
</reference>
<dbReference type="EMBL" id="QTSX02005911">
    <property type="protein sequence ID" value="KAJ9056556.1"/>
    <property type="molecule type" value="Genomic_DNA"/>
</dbReference>
<comment type="caution">
    <text evidence="1">The sequence shown here is derived from an EMBL/GenBank/DDBJ whole genome shotgun (WGS) entry which is preliminary data.</text>
</comment>
<proteinExistence type="predicted"/>
<dbReference type="Proteomes" id="UP001165960">
    <property type="component" value="Unassembled WGS sequence"/>
</dbReference>
<protein>
    <submittedName>
        <fullName evidence="1">Uncharacterized protein</fullName>
    </submittedName>
</protein>
<keyword evidence="2" id="KW-1185">Reference proteome</keyword>
<accession>A0ACC2S2X4</accession>